<dbReference type="GO" id="GO:0000272">
    <property type="term" value="P:polysaccharide catabolic process"/>
    <property type="evidence" value="ECO:0007669"/>
    <property type="project" value="InterPro"/>
</dbReference>
<evidence type="ECO:0008006" key="4">
    <source>
        <dbReference type="Google" id="ProtNLM"/>
    </source>
</evidence>
<dbReference type="Pfam" id="PF00963">
    <property type="entry name" value="Cohesin"/>
    <property type="match status" value="1"/>
</dbReference>
<dbReference type="SUPFAM" id="SSF49384">
    <property type="entry name" value="Carbohydrate-binding domain"/>
    <property type="match status" value="1"/>
</dbReference>
<dbReference type="Gene3D" id="2.60.40.4070">
    <property type="match status" value="1"/>
</dbReference>
<feature type="domain" description="Secretion system C-terminal sorting" evidence="2">
    <location>
        <begin position="176"/>
        <end position="247"/>
    </location>
</feature>
<sequence length="248" mass="27657">VFEGIRLGDVTGNWTAPLGRHNEDYFVDNPMVAVGPDEIIKLPIYLPNNVEIEGIDLTIQYDPEVFSLIGYSNRNSILEESTYPTILNEETSGLFKLVSYANSTPIYDNGLLGYIKFKVVSQTTAHSTISMVEMEVNEIPEGGFLIVDGIDSGNISRGFDFQIIAVPDVFALNQNYPNPFNPSTNIQFDLPNEGEVIIQIYDLKGNLIEDLINGNKKAGYHQLKWDGSNQASGMYFIRMIADNGNYIK</sequence>
<dbReference type="NCBIfam" id="TIGR04183">
    <property type="entry name" value="Por_Secre_tail"/>
    <property type="match status" value="1"/>
</dbReference>
<dbReference type="EMBL" id="UINC01196243">
    <property type="protein sequence ID" value="SVE13163.1"/>
    <property type="molecule type" value="Genomic_DNA"/>
</dbReference>
<evidence type="ECO:0000259" key="1">
    <source>
        <dbReference type="Pfam" id="PF00963"/>
    </source>
</evidence>
<dbReference type="InterPro" id="IPR002102">
    <property type="entry name" value="Cohesin_dom"/>
</dbReference>
<protein>
    <recommendedName>
        <fullName evidence="4">Secretion system C-terminal sorting domain-containing protein</fullName>
    </recommendedName>
</protein>
<feature type="domain" description="Cohesin" evidence="1">
    <location>
        <begin position="35"/>
        <end position="131"/>
    </location>
</feature>
<dbReference type="AlphaFoldDB" id="A0A383B009"/>
<accession>A0A383B009</accession>
<proteinExistence type="predicted"/>
<name>A0A383B009_9ZZZZ</name>
<dbReference type="InterPro" id="IPR008965">
    <property type="entry name" value="CBM2/CBM3_carb-bd_dom_sf"/>
</dbReference>
<organism evidence="3">
    <name type="scientific">marine metagenome</name>
    <dbReference type="NCBI Taxonomy" id="408172"/>
    <lineage>
        <taxon>unclassified sequences</taxon>
        <taxon>metagenomes</taxon>
        <taxon>ecological metagenomes</taxon>
    </lineage>
</organism>
<dbReference type="InterPro" id="IPR026444">
    <property type="entry name" value="Secre_tail"/>
</dbReference>
<dbReference type="Pfam" id="PF18962">
    <property type="entry name" value="Por_Secre_tail"/>
    <property type="match status" value="1"/>
</dbReference>
<dbReference type="Gene3D" id="2.60.40.680">
    <property type="match status" value="1"/>
</dbReference>
<evidence type="ECO:0000313" key="3">
    <source>
        <dbReference type="EMBL" id="SVE13163.1"/>
    </source>
</evidence>
<gene>
    <name evidence="3" type="ORF">METZ01_LOCUS466017</name>
</gene>
<feature type="non-terminal residue" evidence="3">
    <location>
        <position position="248"/>
    </location>
</feature>
<evidence type="ECO:0000259" key="2">
    <source>
        <dbReference type="Pfam" id="PF18962"/>
    </source>
</evidence>
<dbReference type="GO" id="GO:0030246">
    <property type="term" value="F:carbohydrate binding"/>
    <property type="evidence" value="ECO:0007669"/>
    <property type="project" value="InterPro"/>
</dbReference>
<reference evidence="3" key="1">
    <citation type="submission" date="2018-05" db="EMBL/GenBank/DDBJ databases">
        <authorList>
            <person name="Lanie J.A."/>
            <person name="Ng W.-L."/>
            <person name="Kazmierczak K.M."/>
            <person name="Andrzejewski T.M."/>
            <person name="Davidsen T.M."/>
            <person name="Wayne K.J."/>
            <person name="Tettelin H."/>
            <person name="Glass J.I."/>
            <person name="Rusch D."/>
            <person name="Podicherti R."/>
            <person name="Tsui H.-C.T."/>
            <person name="Winkler M.E."/>
        </authorList>
    </citation>
    <scope>NUCLEOTIDE SEQUENCE</scope>
</reference>
<feature type="non-terminal residue" evidence="3">
    <location>
        <position position="1"/>
    </location>
</feature>